<feature type="compositionally biased region" description="Polar residues" evidence="1">
    <location>
        <begin position="26"/>
        <end position="35"/>
    </location>
</feature>
<organism evidence="2 3">
    <name type="scientific">Edaphobacter modestus</name>
    <dbReference type="NCBI Taxonomy" id="388466"/>
    <lineage>
        <taxon>Bacteria</taxon>
        <taxon>Pseudomonadati</taxon>
        <taxon>Acidobacteriota</taxon>
        <taxon>Terriglobia</taxon>
        <taxon>Terriglobales</taxon>
        <taxon>Acidobacteriaceae</taxon>
        <taxon>Edaphobacter</taxon>
    </lineage>
</organism>
<comment type="caution">
    <text evidence="2">The sequence shown here is derived from an EMBL/GenBank/DDBJ whole genome shotgun (WGS) entry which is preliminary data.</text>
</comment>
<dbReference type="EMBL" id="SHKW01000001">
    <property type="protein sequence ID" value="RZU43269.1"/>
    <property type="molecule type" value="Genomic_DNA"/>
</dbReference>
<feature type="region of interest" description="Disordered" evidence="1">
    <location>
        <begin position="1"/>
        <end position="94"/>
    </location>
</feature>
<dbReference type="RefSeq" id="WP_130421704.1">
    <property type="nucleotide sequence ID" value="NZ_SHKW01000001.1"/>
</dbReference>
<name>A0A4Q7Z195_9BACT</name>
<proteinExistence type="predicted"/>
<dbReference type="AlphaFoldDB" id="A0A4Q7Z195"/>
<evidence type="ECO:0000313" key="3">
    <source>
        <dbReference type="Proteomes" id="UP000292958"/>
    </source>
</evidence>
<reference evidence="2 3" key="1">
    <citation type="submission" date="2019-02" db="EMBL/GenBank/DDBJ databases">
        <title>Genomic Encyclopedia of Archaeal and Bacterial Type Strains, Phase II (KMG-II): from individual species to whole genera.</title>
        <authorList>
            <person name="Goeker M."/>
        </authorList>
    </citation>
    <scope>NUCLEOTIDE SEQUENCE [LARGE SCALE GENOMIC DNA]</scope>
    <source>
        <strain evidence="2 3">DSM 18101</strain>
    </source>
</reference>
<sequence>MSPLNSFVGNEQSKAITEEALPESQKVAQGNSAQPQIEAAPHQTTPPSSSSAPLEQPSRAEVAREPLSSDLVYQAPDHTRTTNLNPPKMSNPIV</sequence>
<feature type="compositionally biased region" description="Polar residues" evidence="1">
    <location>
        <begin position="42"/>
        <end position="53"/>
    </location>
</feature>
<dbReference type="Proteomes" id="UP000292958">
    <property type="component" value="Unassembled WGS sequence"/>
</dbReference>
<protein>
    <submittedName>
        <fullName evidence="2">Uncharacterized protein</fullName>
    </submittedName>
</protein>
<evidence type="ECO:0000256" key="1">
    <source>
        <dbReference type="SAM" id="MobiDB-lite"/>
    </source>
</evidence>
<gene>
    <name evidence="2" type="ORF">BDD14_4923</name>
</gene>
<evidence type="ECO:0000313" key="2">
    <source>
        <dbReference type="EMBL" id="RZU43269.1"/>
    </source>
</evidence>
<accession>A0A4Q7Z195</accession>
<feature type="compositionally biased region" description="Polar residues" evidence="1">
    <location>
        <begin position="1"/>
        <end position="15"/>
    </location>
</feature>
<keyword evidence="3" id="KW-1185">Reference proteome</keyword>